<comment type="caution">
    <text evidence="1">The sequence shown here is derived from an EMBL/GenBank/DDBJ whole genome shotgun (WGS) entry which is preliminary data.</text>
</comment>
<name>A0ABS5DTH1_9BURK</name>
<dbReference type="SUPFAM" id="SSF56300">
    <property type="entry name" value="Metallo-dependent phosphatases"/>
    <property type="match status" value="1"/>
</dbReference>
<dbReference type="EMBL" id="JAGQDG010000001">
    <property type="protein sequence ID" value="MBQ0934394.1"/>
    <property type="molecule type" value="Genomic_DNA"/>
</dbReference>
<keyword evidence="2" id="KW-1185">Reference proteome</keyword>
<dbReference type="Gene3D" id="3.60.21.10">
    <property type="match status" value="1"/>
</dbReference>
<evidence type="ECO:0000313" key="2">
    <source>
        <dbReference type="Proteomes" id="UP000672097"/>
    </source>
</evidence>
<proteinExistence type="predicted"/>
<protein>
    <recommendedName>
        <fullName evidence="3">Calcineurin-like phosphoesterase domain-containing protein</fullName>
    </recommendedName>
</protein>
<dbReference type="RefSeq" id="WP_210806202.1">
    <property type="nucleotide sequence ID" value="NZ_JAGQDG010000001.1"/>
</dbReference>
<sequence length="302" mass="32358">MPEPTARPGRSCPLRYHYGPRAIAAAPLQPARTLYVAGGLYGNTAALAELLRMVAAEPGATLIFNGDFNWFNVRDADFVHINHAVLQHQALQGNVEAEFHTPGDEADCGCAYPEAVDEAVVQRSNAIHRQLKATARCHPELMQRLAALPMVARFQVATARVGVVHGDAQSLAGWGFDAAALHAADAAQRYAPWFEQAEVELFASSHTCAPGLAVYGPDRAILNNGATGMPNRAGDLRGLVSRIALTPSPHPVWAEERQAAGAYLALLPVAYDTAAWAADFSAQWPQGSAAELSYGKRMREGL</sequence>
<accession>A0ABS5DTH1</accession>
<dbReference type="Proteomes" id="UP000672097">
    <property type="component" value="Unassembled WGS sequence"/>
</dbReference>
<dbReference type="InterPro" id="IPR029052">
    <property type="entry name" value="Metallo-depent_PP-like"/>
</dbReference>
<reference evidence="1 2" key="1">
    <citation type="submission" date="2021-04" db="EMBL/GenBank/DDBJ databases">
        <title>The genome sequence of type strain Ideonella paludis KCTC 32238.</title>
        <authorList>
            <person name="Liu Y."/>
        </authorList>
    </citation>
    <scope>NUCLEOTIDE SEQUENCE [LARGE SCALE GENOMIC DNA]</scope>
    <source>
        <strain evidence="1 2">KCTC 32238</strain>
    </source>
</reference>
<gene>
    <name evidence="1" type="ORF">KAK11_03560</name>
</gene>
<evidence type="ECO:0008006" key="3">
    <source>
        <dbReference type="Google" id="ProtNLM"/>
    </source>
</evidence>
<evidence type="ECO:0000313" key="1">
    <source>
        <dbReference type="EMBL" id="MBQ0934394.1"/>
    </source>
</evidence>
<organism evidence="1 2">
    <name type="scientific">Ideonella paludis</name>
    <dbReference type="NCBI Taxonomy" id="1233411"/>
    <lineage>
        <taxon>Bacteria</taxon>
        <taxon>Pseudomonadati</taxon>
        <taxon>Pseudomonadota</taxon>
        <taxon>Betaproteobacteria</taxon>
        <taxon>Burkholderiales</taxon>
        <taxon>Sphaerotilaceae</taxon>
        <taxon>Ideonella</taxon>
    </lineage>
</organism>